<evidence type="ECO:0000313" key="2">
    <source>
        <dbReference type="Proteomes" id="UP000729402"/>
    </source>
</evidence>
<proteinExistence type="predicted"/>
<protein>
    <submittedName>
        <fullName evidence="1">Uncharacterized protein</fullName>
    </submittedName>
</protein>
<dbReference type="EMBL" id="JAAALK010000080">
    <property type="protein sequence ID" value="KAG8095501.1"/>
    <property type="molecule type" value="Genomic_DNA"/>
</dbReference>
<organism evidence="1 2">
    <name type="scientific">Zizania palustris</name>
    <name type="common">Northern wild rice</name>
    <dbReference type="NCBI Taxonomy" id="103762"/>
    <lineage>
        <taxon>Eukaryota</taxon>
        <taxon>Viridiplantae</taxon>
        <taxon>Streptophyta</taxon>
        <taxon>Embryophyta</taxon>
        <taxon>Tracheophyta</taxon>
        <taxon>Spermatophyta</taxon>
        <taxon>Magnoliopsida</taxon>
        <taxon>Liliopsida</taxon>
        <taxon>Poales</taxon>
        <taxon>Poaceae</taxon>
        <taxon>BOP clade</taxon>
        <taxon>Oryzoideae</taxon>
        <taxon>Oryzeae</taxon>
        <taxon>Zizaniinae</taxon>
        <taxon>Zizania</taxon>
    </lineage>
</organism>
<dbReference type="Proteomes" id="UP000729402">
    <property type="component" value="Unassembled WGS sequence"/>
</dbReference>
<gene>
    <name evidence="1" type="ORF">GUJ93_ZPchr0012g21233</name>
</gene>
<dbReference type="AlphaFoldDB" id="A0A8J6BWG0"/>
<evidence type="ECO:0000313" key="1">
    <source>
        <dbReference type="EMBL" id="KAG8095501.1"/>
    </source>
</evidence>
<sequence length="75" mass="8070">MATARGRTATARCEQGGPVRWWGKGWRRCSLARGGGAAALGTGDSVQGKTRGALGFYRGKEGSRVGARESRMWLW</sequence>
<name>A0A8J6BWG0_ZIZPA</name>
<reference evidence="1" key="2">
    <citation type="submission" date="2021-02" db="EMBL/GenBank/DDBJ databases">
        <authorList>
            <person name="Kimball J.A."/>
            <person name="Haas M.W."/>
            <person name="Macchietto M."/>
            <person name="Kono T."/>
            <person name="Duquette J."/>
            <person name="Shao M."/>
        </authorList>
    </citation>
    <scope>NUCLEOTIDE SEQUENCE</scope>
    <source>
        <tissue evidence="1">Fresh leaf tissue</tissue>
    </source>
</reference>
<accession>A0A8J6BWG0</accession>
<reference evidence="1" key="1">
    <citation type="journal article" date="2021" name="bioRxiv">
        <title>Whole Genome Assembly and Annotation of Northern Wild Rice, Zizania palustris L., Supports a Whole Genome Duplication in the Zizania Genus.</title>
        <authorList>
            <person name="Haas M."/>
            <person name="Kono T."/>
            <person name="Macchietto M."/>
            <person name="Millas R."/>
            <person name="McGilp L."/>
            <person name="Shao M."/>
            <person name="Duquette J."/>
            <person name="Hirsch C.N."/>
            <person name="Kimball J."/>
        </authorList>
    </citation>
    <scope>NUCLEOTIDE SEQUENCE</scope>
    <source>
        <tissue evidence="1">Fresh leaf tissue</tissue>
    </source>
</reference>
<comment type="caution">
    <text evidence="1">The sequence shown here is derived from an EMBL/GenBank/DDBJ whole genome shotgun (WGS) entry which is preliminary data.</text>
</comment>
<keyword evidence="2" id="KW-1185">Reference proteome</keyword>